<evidence type="ECO:0000313" key="2">
    <source>
        <dbReference type="Proteomes" id="UP000276133"/>
    </source>
</evidence>
<organism evidence="1 2">
    <name type="scientific">Brachionus plicatilis</name>
    <name type="common">Marine rotifer</name>
    <name type="synonym">Brachionus muelleri</name>
    <dbReference type="NCBI Taxonomy" id="10195"/>
    <lineage>
        <taxon>Eukaryota</taxon>
        <taxon>Metazoa</taxon>
        <taxon>Spiralia</taxon>
        <taxon>Gnathifera</taxon>
        <taxon>Rotifera</taxon>
        <taxon>Eurotatoria</taxon>
        <taxon>Monogononta</taxon>
        <taxon>Pseudotrocha</taxon>
        <taxon>Ploima</taxon>
        <taxon>Brachionidae</taxon>
        <taxon>Brachionus</taxon>
    </lineage>
</organism>
<dbReference type="EMBL" id="REGN01009073">
    <property type="protein sequence ID" value="RNA02023.1"/>
    <property type="molecule type" value="Genomic_DNA"/>
</dbReference>
<evidence type="ECO:0000313" key="1">
    <source>
        <dbReference type="EMBL" id="RNA02023.1"/>
    </source>
</evidence>
<dbReference type="AlphaFoldDB" id="A0A3M7PSM1"/>
<gene>
    <name evidence="1" type="ORF">BpHYR1_001471</name>
</gene>
<proteinExistence type="predicted"/>
<comment type="caution">
    <text evidence="1">The sequence shown here is derived from an EMBL/GenBank/DDBJ whole genome shotgun (WGS) entry which is preliminary data.</text>
</comment>
<keyword evidence="2" id="KW-1185">Reference proteome</keyword>
<reference evidence="1 2" key="1">
    <citation type="journal article" date="2018" name="Sci. Rep.">
        <title>Genomic signatures of local adaptation to the degree of environmental predictability in rotifers.</title>
        <authorList>
            <person name="Franch-Gras L."/>
            <person name="Hahn C."/>
            <person name="Garcia-Roger E.M."/>
            <person name="Carmona M.J."/>
            <person name="Serra M."/>
            <person name="Gomez A."/>
        </authorList>
    </citation>
    <scope>NUCLEOTIDE SEQUENCE [LARGE SCALE GENOMIC DNA]</scope>
    <source>
        <strain evidence="1">HYR1</strain>
    </source>
</reference>
<sequence length="80" mass="9760">MICVKEFFFVLNYTPWFFFSTGYKRNFIIKKLELYSSQSLYCLFINHCSFFINSPFINELIEFIIQTHFQLVYMMFTFGA</sequence>
<name>A0A3M7PSM1_BRAPC</name>
<protein>
    <submittedName>
        <fullName evidence="1">Uncharacterized protein</fullName>
    </submittedName>
</protein>
<accession>A0A3M7PSM1</accession>
<dbReference type="Proteomes" id="UP000276133">
    <property type="component" value="Unassembled WGS sequence"/>
</dbReference>